<dbReference type="Proteomes" id="UP000006426">
    <property type="component" value="Plasmid pmppla107"/>
</dbReference>
<dbReference type="InterPro" id="IPR051599">
    <property type="entry name" value="Cell_Envelope_Assoc"/>
</dbReference>
<proteinExistence type="predicted"/>
<dbReference type="PANTHER" id="PTHR30336">
    <property type="entry name" value="INNER MEMBRANE PROTEIN, PROBABLE PERMEASE"/>
    <property type="match status" value="1"/>
</dbReference>
<dbReference type="GO" id="GO:0043164">
    <property type="term" value="P:Gram-negative-bacterium-type cell wall biogenesis"/>
    <property type="evidence" value="ECO:0007669"/>
    <property type="project" value="TreeGrafter"/>
</dbReference>
<dbReference type="InterPro" id="IPR014729">
    <property type="entry name" value="Rossmann-like_a/b/a_fold"/>
</dbReference>
<dbReference type="PANTHER" id="PTHR30336:SF4">
    <property type="entry name" value="ENVELOPE BIOGENESIS FACTOR ELYC"/>
    <property type="match status" value="1"/>
</dbReference>
<dbReference type="Pfam" id="PF02698">
    <property type="entry name" value="DUF218"/>
    <property type="match status" value="1"/>
</dbReference>
<evidence type="ECO:0000313" key="2">
    <source>
        <dbReference type="EMBL" id="AXH60173.1"/>
    </source>
</evidence>
<gene>
    <name evidence="2" type="ORF">PLA107_033850</name>
</gene>
<dbReference type="CDD" id="cd06259">
    <property type="entry name" value="YdcF-like"/>
    <property type="match status" value="1"/>
</dbReference>
<keyword evidence="2" id="KW-0614">Plasmid</keyword>
<dbReference type="AlphaFoldDB" id="A0AAD0VA65"/>
<protein>
    <submittedName>
        <fullName evidence="2">YdcF family protein</fullName>
    </submittedName>
</protein>
<dbReference type="GO" id="GO:0000270">
    <property type="term" value="P:peptidoglycan metabolic process"/>
    <property type="evidence" value="ECO:0007669"/>
    <property type="project" value="TreeGrafter"/>
</dbReference>
<dbReference type="RefSeq" id="WP_005742724.1">
    <property type="nucleotide sequence ID" value="NZ_CP031226.1"/>
</dbReference>
<evidence type="ECO:0000259" key="1">
    <source>
        <dbReference type="Pfam" id="PF02698"/>
    </source>
</evidence>
<sequence>MIMLFLLLSLCALLLGNRWLKILAVGASLALYVGGTGLLNSAIERWARGGEAQQHTSAFADKQLIVVLGLGVEFQDGKPVVPTYALPRLLKAIEVYRDCQTVSQCTLLISGGPTGETTLTEAEVYQDRILHSAPDLAGHIELEAKSRNTWENARFSSSWAKAHGYGQARLVTSLLHMRRSQSYFAHFDFPTSPEYSEQVVGPTSWLPSAWNLAMVEVLIHEQIGLWRYELYETMGWNVQANIPG</sequence>
<dbReference type="Gene3D" id="3.40.50.620">
    <property type="entry name" value="HUPs"/>
    <property type="match status" value="1"/>
</dbReference>
<accession>A0AAD0VA65</accession>
<organism evidence="2 3">
    <name type="scientific">Pseudomonas amygdali pv. lachrymans str. M301315</name>
    <dbReference type="NCBI Taxonomy" id="629260"/>
    <lineage>
        <taxon>Bacteria</taxon>
        <taxon>Pseudomonadati</taxon>
        <taxon>Pseudomonadota</taxon>
        <taxon>Gammaproteobacteria</taxon>
        <taxon>Pseudomonadales</taxon>
        <taxon>Pseudomonadaceae</taxon>
        <taxon>Pseudomonas</taxon>
        <taxon>Pseudomonas amygdali</taxon>
    </lineage>
</organism>
<name>A0AAD0VA65_PSEAV</name>
<dbReference type="GO" id="GO:0005886">
    <property type="term" value="C:plasma membrane"/>
    <property type="evidence" value="ECO:0007669"/>
    <property type="project" value="TreeGrafter"/>
</dbReference>
<reference evidence="2 3" key="1">
    <citation type="journal article" date="2011" name="PLoS Pathog.">
        <title>Dynamic evolution of pathogenicity revealed by sequencing and comparative genomics of 19 Pseudomonas syringae isolates.</title>
        <authorList>
            <person name="Baltrus D.A."/>
            <person name="Nishimura M.T."/>
            <person name="Romanchuk A."/>
            <person name="Chang J.H."/>
            <person name="Mukhtar M.S."/>
            <person name="Cherkis K."/>
            <person name="Roach J."/>
            <person name="Grant S.R."/>
            <person name="Jones C.D."/>
            <person name="Dangl J.L."/>
        </authorList>
    </citation>
    <scope>NUCLEOTIDE SEQUENCE [LARGE SCALE GENOMIC DNA]</scope>
    <source>
        <strain evidence="2 3">M301315</strain>
    </source>
</reference>
<evidence type="ECO:0000313" key="3">
    <source>
        <dbReference type="Proteomes" id="UP000006426"/>
    </source>
</evidence>
<dbReference type="InterPro" id="IPR003848">
    <property type="entry name" value="DUF218"/>
</dbReference>
<dbReference type="GeneID" id="39474245"/>
<feature type="domain" description="DUF218" evidence="1">
    <location>
        <begin position="64"/>
        <end position="224"/>
    </location>
</feature>
<geneLocation type="plasmid" evidence="3">
    <name>pmppla107</name>
</geneLocation>
<dbReference type="EMBL" id="CP031226">
    <property type="protein sequence ID" value="AXH60173.1"/>
    <property type="molecule type" value="Genomic_DNA"/>
</dbReference>